<keyword evidence="1" id="KW-0489">Methyltransferase</keyword>
<comment type="caution">
    <text evidence="1">The sequence shown here is derived from an EMBL/GenBank/DDBJ whole genome shotgun (WGS) entry which is preliminary data.</text>
</comment>
<dbReference type="EMBL" id="JACVEL010000015">
    <property type="protein sequence ID" value="MBC9813782.1"/>
    <property type="molecule type" value="Genomic_DNA"/>
</dbReference>
<sequence>MINKNYWDNFYKLNIAPKEESNYARFVLDAITQNDQKNKKLIDIACGNGRDTFFFLNNGISATGIDISVTPDSDEQIFIKNDITTFDYEGYELMYMRFIVHALREEELDRLILQMLKNSKPFTLFIETRSSKGITDEAKSETFFKSSIGEEHFRMLYSKEYLIDKFSTHFDIVFVEENTGFSVYKEDDPVCIRFTLKTRI</sequence>
<dbReference type="GO" id="GO:0008168">
    <property type="term" value="F:methyltransferase activity"/>
    <property type="evidence" value="ECO:0007669"/>
    <property type="project" value="UniProtKB-KW"/>
</dbReference>
<accession>A0A8J6PEC5</accession>
<dbReference type="GO" id="GO:0032259">
    <property type="term" value="P:methylation"/>
    <property type="evidence" value="ECO:0007669"/>
    <property type="project" value="UniProtKB-KW"/>
</dbReference>
<reference evidence="1" key="1">
    <citation type="submission" date="2020-09" db="EMBL/GenBank/DDBJ databases">
        <title>Taishania pollutisoli gen. nov., sp. nov., Isolated from Tetrabromobisphenol A-Contaminated Soil.</title>
        <authorList>
            <person name="Chen Q."/>
        </authorList>
    </citation>
    <scope>NUCLEOTIDE SEQUENCE</scope>
    <source>
        <strain evidence="1">CZZ-1</strain>
    </source>
</reference>
<dbReference type="RefSeq" id="WP_163492910.1">
    <property type="nucleotide sequence ID" value="NZ_JACVEL010000015.1"/>
</dbReference>
<dbReference type="Gene3D" id="3.40.50.150">
    <property type="entry name" value="Vaccinia Virus protein VP39"/>
    <property type="match status" value="1"/>
</dbReference>
<keyword evidence="2" id="KW-1185">Reference proteome</keyword>
<name>A0A8J6PEC5_9FLAO</name>
<proteinExistence type="predicted"/>
<organism evidence="1 2">
    <name type="scientific">Taishania pollutisoli</name>
    <dbReference type="NCBI Taxonomy" id="2766479"/>
    <lineage>
        <taxon>Bacteria</taxon>
        <taxon>Pseudomonadati</taxon>
        <taxon>Bacteroidota</taxon>
        <taxon>Flavobacteriia</taxon>
        <taxon>Flavobacteriales</taxon>
        <taxon>Crocinitomicaceae</taxon>
        <taxon>Taishania</taxon>
    </lineage>
</organism>
<evidence type="ECO:0000313" key="1">
    <source>
        <dbReference type="EMBL" id="MBC9813782.1"/>
    </source>
</evidence>
<dbReference type="InterPro" id="IPR029063">
    <property type="entry name" value="SAM-dependent_MTases_sf"/>
</dbReference>
<evidence type="ECO:0000313" key="2">
    <source>
        <dbReference type="Proteomes" id="UP000652681"/>
    </source>
</evidence>
<dbReference type="SUPFAM" id="SSF53335">
    <property type="entry name" value="S-adenosyl-L-methionine-dependent methyltransferases"/>
    <property type="match status" value="1"/>
</dbReference>
<dbReference type="AlphaFoldDB" id="A0A8J6PEC5"/>
<protein>
    <submittedName>
        <fullName evidence="1">Class I SAM-dependent methyltransferase</fullName>
    </submittedName>
</protein>
<gene>
    <name evidence="1" type="ORF">H9Y05_15005</name>
</gene>
<keyword evidence="1" id="KW-0808">Transferase</keyword>
<dbReference type="Proteomes" id="UP000652681">
    <property type="component" value="Unassembled WGS sequence"/>
</dbReference>